<evidence type="ECO:0000313" key="3">
    <source>
        <dbReference type="Proteomes" id="UP000053989"/>
    </source>
</evidence>
<accession>A0A0C3DWV3</accession>
<dbReference type="EMBL" id="KN822060">
    <property type="protein sequence ID" value="KIM60639.1"/>
    <property type="molecule type" value="Genomic_DNA"/>
</dbReference>
<dbReference type="HOGENOM" id="CLU_2980428_0_0_1"/>
<protein>
    <submittedName>
        <fullName evidence="2">Uncharacterized protein</fullName>
    </submittedName>
</protein>
<sequence length="58" mass="6925">MQGQNHERSRRRAQAEYDQEIAQRNRVQDMRRQEKDATEAKFASFEPCERGCWTIHSG</sequence>
<name>A0A0C3DWV3_9AGAM</name>
<reference evidence="2 3" key="1">
    <citation type="submission" date="2014-04" db="EMBL/GenBank/DDBJ databases">
        <authorList>
            <consortium name="DOE Joint Genome Institute"/>
            <person name="Kuo A."/>
            <person name="Kohler A."/>
            <person name="Nagy L.G."/>
            <person name="Floudas D."/>
            <person name="Copeland A."/>
            <person name="Barry K.W."/>
            <person name="Cichocki N."/>
            <person name="Veneault-Fourrey C."/>
            <person name="LaButti K."/>
            <person name="Lindquist E.A."/>
            <person name="Lipzen A."/>
            <person name="Lundell T."/>
            <person name="Morin E."/>
            <person name="Murat C."/>
            <person name="Sun H."/>
            <person name="Tunlid A."/>
            <person name="Henrissat B."/>
            <person name="Grigoriev I.V."/>
            <person name="Hibbett D.S."/>
            <person name="Martin F."/>
            <person name="Nordberg H.P."/>
            <person name="Cantor M.N."/>
            <person name="Hua S.X."/>
        </authorList>
    </citation>
    <scope>NUCLEOTIDE SEQUENCE [LARGE SCALE GENOMIC DNA]</scope>
    <source>
        <strain evidence="2 3">Foug A</strain>
    </source>
</reference>
<proteinExistence type="predicted"/>
<feature type="compositionally biased region" description="Basic and acidic residues" evidence="1">
    <location>
        <begin position="21"/>
        <end position="38"/>
    </location>
</feature>
<organism evidence="2 3">
    <name type="scientific">Scleroderma citrinum Foug A</name>
    <dbReference type="NCBI Taxonomy" id="1036808"/>
    <lineage>
        <taxon>Eukaryota</taxon>
        <taxon>Fungi</taxon>
        <taxon>Dikarya</taxon>
        <taxon>Basidiomycota</taxon>
        <taxon>Agaricomycotina</taxon>
        <taxon>Agaricomycetes</taxon>
        <taxon>Agaricomycetidae</taxon>
        <taxon>Boletales</taxon>
        <taxon>Sclerodermatineae</taxon>
        <taxon>Sclerodermataceae</taxon>
        <taxon>Scleroderma</taxon>
    </lineage>
</organism>
<evidence type="ECO:0000313" key="2">
    <source>
        <dbReference type="EMBL" id="KIM60639.1"/>
    </source>
</evidence>
<gene>
    <name evidence="2" type="ORF">SCLCIDRAFT_1216697</name>
</gene>
<keyword evidence="3" id="KW-1185">Reference proteome</keyword>
<reference evidence="3" key="2">
    <citation type="submission" date="2015-01" db="EMBL/GenBank/DDBJ databases">
        <title>Evolutionary Origins and Diversification of the Mycorrhizal Mutualists.</title>
        <authorList>
            <consortium name="DOE Joint Genome Institute"/>
            <consortium name="Mycorrhizal Genomics Consortium"/>
            <person name="Kohler A."/>
            <person name="Kuo A."/>
            <person name="Nagy L.G."/>
            <person name="Floudas D."/>
            <person name="Copeland A."/>
            <person name="Barry K.W."/>
            <person name="Cichocki N."/>
            <person name="Veneault-Fourrey C."/>
            <person name="LaButti K."/>
            <person name="Lindquist E.A."/>
            <person name="Lipzen A."/>
            <person name="Lundell T."/>
            <person name="Morin E."/>
            <person name="Murat C."/>
            <person name="Riley R."/>
            <person name="Ohm R."/>
            <person name="Sun H."/>
            <person name="Tunlid A."/>
            <person name="Henrissat B."/>
            <person name="Grigoriev I.V."/>
            <person name="Hibbett D.S."/>
            <person name="Martin F."/>
        </authorList>
    </citation>
    <scope>NUCLEOTIDE SEQUENCE [LARGE SCALE GENOMIC DNA]</scope>
    <source>
        <strain evidence="3">Foug A</strain>
    </source>
</reference>
<dbReference type="Proteomes" id="UP000053989">
    <property type="component" value="Unassembled WGS sequence"/>
</dbReference>
<evidence type="ECO:0000256" key="1">
    <source>
        <dbReference type="SAM" id="MobiDB-lite"/>
    </source>
</evidence>
<dbReference type="InParanoid" id="A0A0C3DWV3"/>
<feature type="region of interest" description="Disordered" evidence="1">
    <location>
        <begin position="1"/>
        <end position="38"/>
    </location>
</feature>
<dbReference type="AlphaFoldDB" id="A0A0C3DWV3"/>